<proteinExistence type="predicted"/>
<sequence>MPVSSASCARASRSTSMGFGFFFRAVVLSVVSPSFSVRLRGAVCLRVVRGLGASWESRPSRESVDSCESCDSSVFFVFDMATSPFVWP</sequence>
<evidence type="ECO:0008006" key="3">
    <source>
        <dbReference type="Google" id="ProtNLM"/>
    </source>
</evidence>
<gene>
    <name evidence="1" type="ORF">GCM10019016_026190</name>
</gene>
<comment type="caution">
    <text evidence="1">The sequence shown here is derived from an EMBL/GenBank/DDBJ whole genome shotgun (WGS) entry which is preliminary data.</text>
</comment>
<evidence type="ECO:0000313" key="2">
    <source>
        <dbReference type="Proteomes" id="UP001501455"/>
    </source>
</evidence>
<dbReference type="Proteomes" id="UP001501455">
    <property type="component" value="Unassembled WGS sequence"/>
</dbReference>
<dbReference type="EMBL" id="BAAAXF010000018">
    <property type="protein sequence ID" value="GAA3495519.1"/>
    <property type="molecule type" value="Genomic_DNA"/>
</dbReference>
<name>A0ABP6TL59_9ACTN</name>
<keyword evidence="2" id="KW-1185">Reference proteome</keyword>
<evidence type="ECO:0000313" key="1">
    <source>
        <dbReference type="EMBL" id="GAA3495519.1"/>
    </source>
</evidence>
<organism evidence="1 2">
    <name type="scientific">Streptomyces prasinosporus</name>
    <dbReference type="NCBI Taxonomy" id="68256"/>
    <lineage>
        <taxon>Bacteria</taxon>
        <taxon>Bacillati</taxon>
        <taxon>Actinomycetota</taxon>
        <taxon>Actinomycetes</taxon>
        <taxon>Kitasatosporales</taxon>
        <taxon>Streptomycetaceae</taxon>
        <taxon>Streptomyces</taxon>
        <taxon>Streptomyces albogriseolus group</taxon>
    </lineage>
</organism>
<protein>
    <recommendedName>
        <fullName evidence="3">Secreted protein</fullName>
    </recommendedName>
</protein>
<reference evidence="2" key="1">
    <citation type="journal article" date="2019" name="Int. J. Syst. Evol. Microbiol.">
        <title>The Global Catalogue of Microorganisms (GCM) 10K type strain sequencing project: providing services to taxonomists for standard genome sequencing and annotation.</title>
        <authorList>
            <consortium name="The Broad Institute Genomics Platform"/>
            <consortium name="The Broad Institute Genome Sequencing Center for Infectious Disease"/>
            <person name="Wu L."/>
            <person name="Ma J."/>
        </authorList>
    </citation>
    <scope>NUCLEOTIDE SEQUENCE [LARGE SCALE GENOMIC DNA]</scope>
    <source>
        <strain evidence="2">JCM 4816</strain>
    </source>
</reference>
<accession>A0ABP6TL59</accession>